<protein>
    <submittedName>
        <fullName evidence="2">Glycosyl transferase family 17 protein</fullName>
    </submittedName>
</protein>
<proteinExistence type="predicted"/>
<reference evidence="2 3" key="1">
    <citation type="journal article" date="2013" name="BMC Genomics">
        <title>The genome and transcriptome of the pine saprophyte Ophiostoma piceae, and a comparison with the bark beetle-associated pine pathogen Grosmannia clavigera.</title>
        <authorList>
            <person name="Haridas S."/>
            <person name="Wang Y."/>
            <person name="Lim L."/>
            <person name="Massoumi Alamouti S."/>
            <person name="Jackman S."/>
            <person name="Docking R."/>
            <person name="Robertson G."/>
            <person name="Birol I."/>
            <person name="Bohlmann J."/>
            <person name="Breuil C."/>
        </authorList>
    </citation>
    <scope>NUCLEOTIDE SEQUENCE [LARGE SCALE GENOMIC DNA]</scope>
    <source>
        <strain evidence="2 3">UAMH 11346</strain>
    </source>
</reference>
<dbReference type="GO" id="GO:0006044">
    <property type="term" value="P:N-acetylglucosamine metabolic process"/>
    <property type="evidence" value="ECO:0007669"/>
    <property type="project" value="TreeGrafter"/>
</dbReference>
<dbReference type="GO" id="GO:0003830">
    <property type="term" value="F:beta-1,4-mannosylglycoprotein 4-beta-N-acetylglucosaminyltransferase activity"/>
    <property type="evidence" value="ECO:0007669"/>
    <property type="project" value="InterPro"/>
</dbReference>
<dbReference type="EMBL" id="KE148159">
    <property type="protein sequence ID" value="EPE04734.1"/>
    <property type="molecule type" value="Genomic_DNA"/>
</dbReference>
<dbReference type="OMA" id="FEWPAGE"/>
<keyword evidence="2" id="KW-0808">Transferase</keyword>
<dbReference type="VEuPathDB" id="FungiDB:F503_06283"/>
<dbReference type="PANTHER" id="PTHR12224:SF0">
    <property type="entry name" value="BETA-1,4-MANNOSYL-GLYCOPROTEIN 4-BETA-N-ACETYLGLUCOSAMINYLTRANSFERASE"/>
    <property type="match status" value="1"/>
</dbReference>
<dbReference type="STRING" id="1262450.S3BU26"/>
<evidence type="ECO:0000256" key="1">
    <source>
        <dbReference type="SAM" id="Phobius"/>
    </source>
</evidence>
<dbReference type="Proteomes" id="UP000016923">
    <property type="component" value="Unassembled WGS sequence"/>
</dbReference>
<dbReference type="HOGENOM" id="CLU_038606_1_0_1"/>
<dbReference type="GO" id="GO:0016020">
    <property type="term" value="C:membrane"/>
    <property type="evidence" value="ECO:0007669"/>
    <property type="project" value="InterPro"/>
</dbReference>
<gene>
    <name evidence="2" type="ORF">F503_06283</name>
</gene>
<feature type="transmembrane region" description="Helical" evidence="1">
    <location>
        <begin position="12"/>
        <end position="30"/>
    </location>
</feature>
<dbReference type="AlphaFoldDB" id="S3BU26"/>
<sequence length="404" mass="45723">MRLMLPLGPARALRTYVIVLAVLAVTWFTWSGTVATVPHPIGAVHDGAVGEQGKSAYAVCAAHGWRPFSLPTSAARPRRVYDLIMVNDELDWLEVRLNTTFDDVDYYVIVEAPLTFTGLDKPLTIRDNWQKFAPYHAKMLYHQLQYPPNFNPPRAWDREDLQRDAMMLQVLAPGAVPTGTDPSAQVDLDTVTPQHGDVLVVADVDEIPRPDTLRALRLCEFPRRLTLASQFYYYSFQFRHRGPEWQHPQATFYDGPGNTILPVHLRNGDGGRGLSFGKGGSLVSKLFGVLSAPVTALLRSHDKAEMPNAGWHCSSCYATMAELMHKLESVSHTWMNQDYFRNPERAAHHVRLGLDLWDRESEVYDRIDGNKDLPQYLLTQPERFRYLLNRDGNSAGFSDYPSQN</sequence>
<organism evidence="2 3">
    <name type="scientific">Ophiostoma piceae (strain UAMH 11346)</name>
    <name type="common">Sap stain fungus</name>
    <dbReference type="NCBI Taxonomy" id="1262450"/>
    <lineage>
        <taxon>Eukaryota</taxon>
        <taxon>Fungi</taxon>
        <taxon>Dikarya</taxon>
        <taxon>Ascomycota</taxon>
        <taxon>Pezizomycotina</taxon>
        <taxon>Sordariomycetes</taxon>
        <taxon>Sordariomycetidae</taxon>
        <taxon>Ophiostomatales</taxon>
        <taxon>Ophiostomataceae</taxon>
        <taxon>Ophiostoma</taxon>
    </lineage>
</organism>
<evidence type="ECO:0000313" key="2">
    <source>
        <dbReference type="EMBL" id="EPE04734.1"/>
    </source>
</evidence>
<dbReference type="PANTHER" id="PTHR12224">
    <property type="entry name" value="BETA-1,4-MANNOSYL-GLYCOPROTEIN BETA-1,4-N-ACETYLGLUCOSAMINYL-TRANSFERASE"/>
    <property type="match status" value="1"/>
</dbReference>
<dbReference type="eggNOG" id="ENOG502QPVW">
    <property type="taxonomic scope" value="Eukaryota"/>
</dbReference>
<keyword evidence="1" id="KW-1133">Transmembrane helix</keyword>
<keyword evidence="1" id="KW-0472">Membrane</keyword>
<accession>S3BU26</accession>
<evidence type="ECO:0000313" key="3">
    <source>
        <dbReference type="Proteomes" id="UP000016923"/>
    </source>
</evidence>
<keyword evidence="3" id="KW-1185">Reference proteome</keyword>
<dbReference type="OrthoDB" id="6474464at2759"/>
<name>S3BU26_OPHP1</name>
<dbReference type="InterPro" id="IPR006813">
    <property type="entry name" value="Glyco_trans_17"/>
</dbReference>
<keyword evidence="1" id="KW-0812">Transmembrane</keyword>
<dbReference type="Pfam" id="PF04724">
    <property type="entry name" value="Glyco_transf_17"/>
    <property type="match status" value="2"/>
</dbReference>